<dbReference type="RefSeq" id="WP_338004682.1">
    <property type="nucleotide sequence ID" value="NZ_JAOPKA010000011.1"/>
</dbReference>
<dbReference type="PANTHER" id="PTHR44520:SF2">
    <property type="entry name" value="RESPONSE REGULATOR RCP1"/>
    <property type="match status" value="1"/>
</dbReference>
<dbReference type="SUPFAM" id="SSF52172">
    <property type="entry name" value="CheY-like"/>
    <property type="match status" value="1"/>
</dbReference>
<feature type="domain" description="Response regulatory" evidence="2">
    <location>
        <begin position="18"/>
        <end position="143"/>
    </location>
</feature>
<dbReference type="AlphaFoldDB" id="A0AAP2Z078"/>
<dbReference type="Gene3D" id="3.40.50.2300">
    <property type="match status" value="1"/>
</dbReference>
<reference evidence="3" key="1">
    <citation type="submission" date="2022-09" db="EMBL/GenBank/DDBJ databases">
        <title>Enrichment on poylsaccharides allowed isolation of novel metabolic and taxonomic groups of Haloarchaea.</title>
        <authorList>
            <person name="Sorokin D.Y."/>
            <person name="Elcheninov A.G."/>
            <person name="Khizhniak T.V."/>
            <person name="Kolganova T.V."/>
            <person name="Kublanov I.V."/>
        </authorList>
    </citation>
    <scope>NUCLEOTIDE SEQUENCE</scope>
    <source>
        <strain evidence="3">AArc-xg1-1</strain>
    </source>
</reference>
<evidence type="ECO:0000256" key="1">
    <source>
        <dbReference type="PROSITE-ProRule" id="PRU00169"/>
    </source>
</evidence>
<feature type="modified residue" description="4-aspartylphosphate" evidence="1">
    <location>
        <position position="76"/>
    </location>
</feature>
<dbReference type="InterPro" id="IPR011006">
    <property type="entry name" value="CheY-like_superfamily"/>
</dbReference>
<organism evidence="3 4">
    <name type="scientific">Natronoglomus mannanivorans</name>
    <dbReference type="NCBI Taxonomy" id="2979990"/>
    <lineage>
        <taxon>Archaea</taxon>
        <taxon>Methanobacteriati</taxon>
        <taxon>Methanobacteriota</taxon>
        <taxon>Stenosarchaea group</taxon>
        <taxon>Halobacteria</taxon>
        <taxon>Halobacteriales</taxon>
        <taxon>Natrialbaceae</taxon>
        <taxon>Natronoglomus</taxon>
    </lineage>
</organism>
<dbReference type="CDD" id="cd17557">
    <property type="entry name" value="REC_Rcp-like"/>
    <property type="match status" value="1"/>
</dbReference>
<proteinExistence type="predicted"/>
<protein>
    <submittedName>
        <fullName evidence="3">Response regulator</fullName>
    </submittedName>
</protein>
<gene>
    <name evidence="3" type="ORF">OB960_15905</name>
</gene>
<dbReference type="PROSITE" id="PS50110">
    <property type="entry name" value="RESPONSE_REGULATORY"/>
    <property type="match status" value="1"/>
</dbReference>
<dbReference type="PANTHER" id="PTHR44520">
    <property type="entry name" value="RESPONSE REGULATOR RCP1-RELATED"/>
    <property type="match status" value="1"/>
</dbReference>
<evidence type="ECO:0000313" key="3">
    <source>
        <dbReference type="EMBL" id="MCU4742872.1"/>
    </source>
</evidence>
<dbReference type="InterPro" id="IPR001789">
    <property type="entry name" value="Sig_transdc_resp-reg_receiver"/>
</dbReference>
<dbReference type="GO" id="GO:0000160">
    <property type="term" value="P:phosphorelay signal transduction system"/>
    <property type="evidence" value="ECO:0007669"/>
    <property type="project" value="InterPro"/>
</dbReference>
<name>A0AAP2Z078_9EURY</name>
<accession>A0AAP2Z078</accession>
<dbReference type="Proteomes" id="UP001321018">
    <property type="component" value="Unassembled WGS sequence"/>
</dbReference>
<dbReference type="EMBL" id="JAOPKA010000011">
    <property type="protein sequence ID" value="MCU4742872.1"/>
    <property type="molecule type" value="Genomic_DNA"/>
</dbReference>
<dbReference type="SMART" id="SM00448">
    <property type="entry name" value="REC"/>
    <property type="match status" value="1"/>
</dbReference>
<dbReference type="Pfam" id="PF00072">
    <property type="entry name" value="Response_reg"/>
    <property type="match status" value="1"/>
</dbReference>
<comment type="caution">
    <text evidence="3">The sequence shown here is derived from an EMBL/GenBank/DDBJ whole genome shotgun (WGS) entry which is preliminary data.</text>
</comment>
<sequence>MTTADGRAEEVTENKPIDILLVEPNPGDTRLFTESFKEANITNQIYAVSDGESSLDFVHQRGKYTDVPRPDIVLLDPQLPGSNGIDVLSELNDDPALREISVVILTSSDEEEDIVKSHGLDADTYIQKPVATEEFVGFVQSVEDFWFTIVRRDADE</sequence>
<keyword evidence="1" id="KW-0597">Phosphoprotein</keyword>
<dbReference type="InterPro" id="IPR052893">
    <property type="entry name" value="TCS_response_regulator"/>
</dbReference>
<evidence type="ECO:0000259" key="2">
    <source>
        <dbReference type="PROSITE" id="PS50110"/>
    </source>
</evidence>
<evidence type="ECO:0000313" key="4">
    <source>
        <dbReference type="Proteomes" id="UP001321018"/>
    </source>
</evidence>